<dbReference type="Pfam" id="PF00378">
    <property type="entry name" value="ECH_1"/>
    <property type="match status" value="1"/>
</dbReference>
<comment type="subcellular location">
    <subcellularLocation>
        <location evidence="1">Peroxisome</location>
    </subcellularLocation>
</comment>
<dbReference type="HOGENOM" id="CLU_009834_7_2_4"/>
<evidence type="ECO:0000256" key="1">
    <source>
        <dbReference type="ARBA" id="ARBA00004275"/>
    </source>
</evidence>
<dbReference type="InterPro" id="IPR029045">
    <property type="entry name" value="ClpP/crotonase-like_dom_sf"/>
</dbReference>
<dbReference type="STRING" id="742823.HMPREF9465_00546"/>
<proteinExistence type="predicted"/>
<dbReference type="InterPro" id="IPR051053">
    <property type="entry name" value="ECH/Chromodomain_protein"/>
</dbReference>
<evidence type="ECO:0008006" key="6">
    <source>
        <dbReference type="Google" id="ProtNLM"/>
    </source>
</evidence>
<name>K1JYK3_9BURK</name>
<dbReference type="PATRIC" id="fig|742823.3.peg.546"/>
<dbReference type="InterPro" id="IPR001753">
    <property type="entry name" value="Enoyl-CoA_hydra/iso"/>
</dbReference>
<dbReference type="OrthoDB" id="9797151at2"/>
<protein>
    <recommendedName>
        <fullName evidence="6">Enoyl-CoA hydratase/isomerase</fullName>
    </recommendedName>
</protein>
<dbReference type="AlphaFoldDB" id="K1JYK3"/>
<organism evidence="4 5">
    <name type="scientific">Sutterella wadsworthensis 2_1_59BFAA</name>
    <dbReference type="NCBI Taxonomy" id="742823"/>
    <lineage>
        <taxon>Bacteria</taxon>
        <taxon>Pseudomonadati</taxon>
        <taxon>Pseudomonadota</taxon>
        <taxon>Betaproteobacteria</taxon>
        <taxon>Burkholderiales</taxon>
        <taxon>Sutterellaceae</taxon>
        <taxon>Sutterella</taxon>
    </lineage>
</organism>
<gene>
    <name evidence="4" type="ORF">HMPREF9465_00546</name>
</gene>
<dbReference type="SUPFAM" id="SSF52096">
    <property type="entry name" value="ClpP/crotonase"/>
    <property type="match status" value="1"/>
</dbReference>
<dbReference type="Gene3D" id="3.90.226.10">
    <property type="entry name" value="2-enoyl-CoA Hydratase, Chain A, domain 1"/>
    <property type="match status" value="1"/>
</dbReference>
<keyword evidence="5" id="KW-1185">Reference proteome</keyword>
<dbReference type="CDD" id="cd06558">
    <property type="entry name" value="crotonase-like"/>
    <property type="match status" value="1"/>
</dbReference>
<dbReference type="EMBL" id="ADMG01000017">
    <property type="protein sequence ID" value="EKB31678.1"/>
    <property type="molecule type" value="Genomic_DNA"/>
</dbReference>
<comment type="caution">
    <text evidence="4">The sequence shown here is derived from an EMBL/GenBank/DDBJ whole genome shotgun (WGS) entry which is preliminary data.</text>
</comment>
<keyword evidence="3" id="KW-0413">Isomerase</keyword>
<dbReference type="PANTHER" id="PTHR43684:SF1">
    <property type="entry name" value="ENOYL-COA DELTA ISOMERASE 2"/>
    <property type="match status" value="1"/>
</dbReference>
<evidence type="ECO:0000256" key="2">
    <source>
        <dbReference type="ARBA" id="ARBA00023140"/>
    </source>
</evidence>
<dbReference type="GO" id="GO:0004165">
    <property type="term" value="F:delta(3)-delta(2)-enoyl-CoA isomerase activity"/>
    <property type="evidence" value="ECO:0007669"/>
    <property type="project" value="UniProtKB-ARBA"/>
</dbReference>
<sequence length="252" mass="26991">MAILSNTEFGILRLTISRAQKRNSINAEMFDTMTEALSRAASDDAVRVVLLQGGEQIFSAGADLEEMRSQPEVLDRAMTNFFAALRAFPKPVVAQVMGPCVGDALSMLLYCDLVYASERALFSLPCVALGQTTRFGSAFIMAAAAGLPRATEKLMLSEPITAAEALEMRIITGIADDESLDNLVASKVARLAVLPPGAVRAMKALLTGPRNKALEVAAEEEEAVWRRQAGSAEAAEALAAFLEGRKPAFRPE</sequence>
<accession>K1JYK3</accession>
<dbReference type="PANTHER" id="PTHR43684">
    <property type="match status" value="1"/>
</dbReference>
<dbReference type="RefSeq" id="WP_005433909.1">
    <property type="nucleotide sequence ID" value="NZ_JH815514.1"/>
</dbReference>
<dbReference type="Proteomes" id="UP000005835">
    <property type="component" value="Unassembled WGS sequence"/>
</dbReference>
<evidence type="ECO:0000313" key="4">
    <source>
        <dbReference type="EMBL" id="EKB31678.1"/>
    </source>
</evidence>
<dbReference type="eggNOG" id="COG1024">
    <property type="taxonomic scope" value="Bacteria"/>
</dbReference>
<evidence type="ECO:0000313" key="5">
    <source>
        <dbReference type="Proteomes" id="UP000005835"/>
    </source>
</evidence>
<keyword evidence="2" id="KW-0576">Peroxisome</keyword>
<evidence type="ECO:0000256" key="3">
    <source>
        <dbReference type="ARBA" id="ARBA00023235"/>
    </source>
</evidence>
<reference evidence="4 5" key="1">
    <citation type="submission" date="2012-05" db="EMBL/GenBank/DDBJ databases">
        <title>The Genome Sequence of Sutterella wadsworthensis 2_1_59BFAA.</title>
        <authorList>
            <consortium name="The Broad Institute Genome Sequencing Platform"/>
            <person name="Earl A."/>
            <person name="Ward D."/>
            <person name="Feldgarden M."/>
            <person name="Gevers D."/>
            <person name="Daigneault M."/>
            <person name="Strauss J."/>
            <person name="Allen-Vercoe E."/>
            <person name="Walker B."/>
            <person name="Young S.K."/>
            <person name="Zeng Q."/>
            <person name="Gargeya S."/>
            <person name="Fitzgerald M."/>
            <person name="Haas B."/>
            <person name="Abouelleil A."/>
            <person name="Alvarado L."/>
            <person name="Arachchi H.M."/>
            <person name="Berlin A.M."/>
            <person name="Chapman S.B."/>
            <person name="Goldberg J."/>
            <person name="Griggs A."/>
            <person name="Gujja S."/>
            <person name="Hansen M."/>
            <person name="Howarth C."/>
            <person name="Imamovic A."/>
            <person name="Larimer J."/>
            <person name="McCowen C."/>
            <person name="Montmayeur A."/>
            <person name="Murphy C."/>
            <person name="Neiman D."/>
            <person name="Pearson M."/>
            <person name="Priest M."/>
            <person name="Roberts A."/>
            <person name="Saif S."/>
            <person name="Shea T."/>
            <person name="Sisk P."/>
            <person name="Sykes S."/>
            <person name="Wortman J."/>
            <person name="Nusbaum C."/>
            <person name="Birren B."/>
        </authorList>
    </citation>
    <scope>NUCLEOTIDE SEQUENCE [LARGE SCALE GENOMIC DNA]</scope>
    <source>
        <strain evidence="4 5">2_1_59BFAA</strain>
    </source>
</reference>